<dbReference type="HOGENOM" id="CLU_1723559_0_0_1"/>
<evidence type="ECO:0000313" key="1">
    <source>
        <dbReference type="EMBL" id="CCE65008.1"/>
    </source>
</evidence>
<evidence type="ECO:0000313" key="2">
    <source>
        <dbReference type="Proteomes" id="UP000005666"/>
    </source>
</evidence>
<dbReference type="EMBL" id="HE612865">
    <property type="protein sequence ID" value="CCE65008.1"/>
    <property type="molecule type" value="Genomic_DNA"/>
</dbReference>
<proteinExistence type="predicted"/>
<protein>
    <submittedName>
        <fullName evidence="1">Uncharacterized protein</fullName>
    </submittedName>
</protein>
<dbReference type="RefSeq" id="XP_003687442.1">
    <property type="nucleotide sequence ID" value="XM_003687394.1"/>
</dbReference>
<accession>G8BYR6</accession>
<reference evidence="1 2" key="1">
    <citation type="journal article" date="2011" name="Proc. Natl. Acad. Sci. U.S.A.">
        <title>Evolutionary erosion of yeast sex chromosomes by mating-type switching accidents.</title>
        <authorList>
            <person name="Gordon J.L."/>
            <person name="Armisen D."/>
            <person name="Proux-Wera E."/>
            <person name="Oheigeartaigh S.S."/>
            <person name="Byrne K.P."/>
            <person name="Wolfe K.H."/>
        </authorList>
    </citation>
    <scope>NUCLEOTIDE SEQUENCE [LARGE SCALE GENOMIC DNA]</scope>
    <source>
        <strain evidence="2">ATCC 24235 / CBS 4417 / NBRC 1672 / NRRL Y-8282 / UCD 70-5</strain>
    </source>
</reference>
<dbReference type="AlphaFoldDB" id="G8BYR6"/>
<organism evidence="1 2">
    <name type="scientific">Tetrapisispora phaffii (strain ATCC 24235 / CBS 4417 / NBRC 1672 / NRRL Y-8282 / UCD 70-5)</name>
    <name type="common">Yeast</name>
    <name type="synonym">Fabospora phaffii</name>
    <dbReference type="NCBI Taxonomy" id="1071381"/>
    <lineage>
        <taxon>Eukaryota</taxon>
        <taxon>Fungi</taxon>
        <taxon>Dikarya</taxon>
        <taxon>Ascomycota</taxon>
        <taxon>Saccharomycotina</taxon>
        <taxon>Saccharomycetes</taxon>
        <taxon>Saccharomycetales</taxon>
        <taxon>Saccharomycetaceae</taxon>
        <taxon>Tetrapisispora</taxon>
    </lineage>
</organism>
<dbReference type="GeneID" id="11533157"/>
<name>G8BYR6_TETPH</name>
<keyword evidence="2" id="KW-1185">Reference proteome</keyword>
<dbReference type="KEGG" id="tpf:TPHA_0J01870"/>
<sequence length="152" mass="17594">MQRSVVYFGSVTSARNEFSTIIDDFNKSSRLLRLIDELHFLNNRLVSLKNSTASSEMRAANSNDDFIVLLNEVIELRKQARLLSKESYNLHNYNYSKPTTARQVRLVVLPEEPGTPVDDETSMVIHYLNQLTEELQKTDIVYSLYPRRGSHR</sequence>
<gene>
    <name evidence="1" type="primary">TPHA0J01870</name>
    <name evidence="1" type="ordered locus">TPHA_0J01870</name>
</gene>
<dbReference type="Proteomes" id="UP000005666">
    <property type="component" value="Chromosome 10"/>
</dbReference>